<protein>
    <recommendedName>
        <fullName evidence="3">Integrase catalytic domain-containing protein</fullName>
    </recommendedName>
</protein>
<proteinExistence type="predicted"/>
<evidence type="ECO:0000313" key="1">
    <source>
        <dbReference type="EMBL" id="RPD66659.1"/>
    </source>
</evidence>
<dbReference type="Gene3D" id="3.30.420.10">
    <property type="entry name" value="Ribonuclease H-like superfamily/Ribonuclease H"/>
    <property type="match status" value="1"/>
</dbReference>
<dbReference type="GO" id="GO:0003676">
    <property type="term" value="F:nucleic acid binding"/>
    <property type="evidence" value="ECO:0007669"/>
    <property type="project" value="InterPro"/>
</dbReference>
<name>A0A5C2SUB2_9APHY</name>
<reference evidence="1" key="1">
    <citation type="journal article" date="2018" name="Genome Biol. Evol.">
        <title>Genomics and development of Lentinus tigrinus, a white-rot wood-decaying mushroom with dimorphic fruiting bodies.</title>
        <authorList>
            <person name="Wu B."/>
            <person name="Xu Z."/>
            <person name="Knudson A."/>
            <person name="Carlson A."/>
            <person name="Chen N."/>
            <person name="Kovaka S."/>
            <person name="LaButti K."/>
            <person name="Lipzen A."/>
            <person name="Pennachio C."/>
            <person name="Riley R."/>
            <person name="Schakwitz W."/>
            <person name="Umezawa K."/>
            <person name="Ohm R.A."/>
            <person name="Grigoriev I.V."/>
            <person name="Nagy L.G."/>
            <person name="Gibbons J."/>
            <person name="Hibbett D."/>
        </authorList>
    </citation>
    <scope>NUCLEOTIDE SEQUENCE [LARGE SCALE GENOMIC DNA]</scope>
    <source>
        <strain evidence="1">ALCF2SS1-6</strain>
    </source>
</reference>
<organism evidence="1 2">
    <name type="scientific">Lentinus tigrinus ALCF2SS1-6</name>
    <dbReference type="NCBI Taxonomy" id="1328759"/>
    <lineage>
        <taxon>Eukaryota</taxon>
        <taxon>Fungi</taxon>
        <taxon>Dikarya</taxon>
        <taxon>Basidiomycota</taxon>
        <taxon>Agaricomycotina</taxon>
        <taxon>Agaricomycetes</taxon>
        <taxon>Polyporales</taxon>
        <taxon>Polyporaceae</taxon>
        <taxon>Lentinus</taxon>
    </lineage>
</organism>
<evidence type="ECO:0000313" key="2">
    <source>
        <dbReference type="Proteomes" id="UP000313359"/>
    </source>
</evidence>
<dbReference type="PANTHER" id="PTHR37984">
    <property type="entry name" value="PROTEIN CBG26694"/>
    <property type="match status" value="1"/>
</dbReference>
<dbReference type="SUPFAM" id="SSF53098">
    <property type="entry name" value="Ribonuclease H-like"/>
    <property type="match status" value="1"/>
</dbReference>
<dbReference type="OrthoDB" id="446925at2759"/>
<dbReference type="InterPro" id="IPR012337">
    <property type="entry name" value="RNaseH-like_sf"/>
</dbReference>
<dbReference type="InterPro" id="IPR050951">
    <property type="entry name" value="Retrovirus_Pol_polyprotein"/>
</dbReference>
<dbReference type="EMBL" id="ML122250">
    <property type="protein sequence ID" value="RPD66659.1"/>
    <property type="molecule type" value="Genomic_DNA"/>
</dbReference>
<dbReference type="STRING" id="1328759.A0A5C2SUB2"/>
<sequence>MDMPAPYKHFFHAHCATTLYCEGHAANTQLAKTLSDWIFQELLCRWGTVTEIVTNNSTPFIAAMEYVEKAYHVHHICISGYNSQVNGAVEQPHFHVRDALVKACTGDASLWASRTHSIMWADRITVRRGLGCLPYFAVTGTNPLHPLDIAEATYLMPVPIKLLTTSELLARRVIALQKRPKQLATLCSTVFELRVAAAHRFEEEHKRVIKDFDFERGRLVLMRNTAIEKSLNRKTRPRYIGPLVVIARNRGGTYILAELDGAVFDRPVAAFRLIPYLARTNPIHFQVSNLDLNAEHLKRLEDTQVTAKDLAELEGLTDDDD</sequence>
<accession>A0A5C2SUB2</accession>
<evidence type="ECO:0008006" key="3">
    <source>
        <dbReference type="Google" id="ProtNLM"/>
    </source>
</evidence>
<gene>
    <name evidence="1" type="ORF">L227DRAFT_605119</name>
</gene>
<keyword evidence="2" id="KW-1185">Reference proteome</keyword>
<dbReference type="InterPro" id="IPR036397">
    <property type="entry name" value="RNaseH_sf"/>
</dbReference>
<dbReference type="Proteomes" id="UP000313359">
    <property type="component" value="Unassembled WGS sequence"/>
</dbReference>
<dbReference type="AlphaFoldDB" id="A0A5C2SUB2"/>
<dbReference type="PANTHER" id="PTHR37984:SF5">
    <property type="entry name" value="PROTEIN NYNRIN-LIKE"/>
    <property type="match status" value="1"/>
</dbReference>